<name>A0A8H4PX78_9HYPO</name>
<gene>
    <name evidence="2" type="ORF">G6O67_001210</name>
</gene>
<feature type="region of interest" description="Disordered" evidence="1">
    <location>
        <begin position="15"/>
        <end position="41"/>
    </location>
</feature>
<evidence type="ECO:0000313" key="2">
    <source>
        <dbReference type="EMBL" id="KAF4512025.1"/>
    </source>
</evidence>
<dbReference type="AlphaFoldDB" id="A0A8H4PX78"/>
<feature type="compositionally biased region" description="Basic and acidic residues" evidence="1">
    <location>
        <begin position="86"/>
        <end position="105"/>
    </location>
</feature>
<protein>
    <submittedName>
        <fullName evidence="2">Uncharacterized protein</fullName>
    </submittedName>
</protein>
<dbReference type="EMBL" id="JAAVMX010000002">
    <property type="protein sequence ID" value="KAF4512025.1"/>
    <property type="molecule type" value="Genomic_DNA"/>
</dbReference>
<feature type="region of interest" description="Disordered" evidence="1">
    <location>
        <begin position="77"/>
        <end position="105"/>
    </location>
</feature>
<proteinExistence type="predicted"/>
<evidence type="ECO:0000256" key="1">
    <source>
        <dbReference type="SAM" id="MobiDB-lite"/>
    </source>
</evidence>
<reference evidence="2 3" key="1">
    <citation type="journal article" date="2020" name="Genome Biol. Evol.">
        <title>A new high-quality draft genome assembly of the Chinese cordyceps Ophiocordyceps sinensis.</title>
        <authorList>
            <person name="Shu R."/>
            <person name="Zhang J."/>
            <person name="Meng Q."/>
            <person name="Zhang H."/>
            <person name="Zhou G."/>
            <person name="Li M."/>
            <person name="Wu P."/>
            <person name="Zhao Y."/>
            <person name="Chen C."/>
            <person name="Qin Q."/>
        </authorList>
    </citation>
    <scope>NUCLEOTIDE SEQUENCE [LARGE SCALE GENOMIC DNA]</scope>
    <source>
        <strain evidence="2 3">IOZ07</strain>
    </source>
</reference>
<comment type="caution">
    <text evidence="2">The sequence shown here is derived from an EMBL/GenBank/DDBJ whole genome shotgun (WGS) entry which is preliminary data.</text>
</comment>
<organism evidence="2 3">
    <name type="scientific">Ophiocordyceps sinensis</name>
    <dbReference type="NCBI Taxonomy" id="72228"/>
    <lineage>
        <taxon>Eukaryota</taxon>
        <taxon>Fungi</taxon>
        <taxon>Dikarya</taxon>
        <taxon>Ascomycota</taxon>
        <taxon>Pezizomycotina</taxon>
        <taxon>Sordariomycetes</taxon>
        <taxon>Hypocreomycetidae</taxon>
        <taxon>Hypocreales</taxon>
        <taxon>Ophiocordycipitaceae</taxon>
        <taxon>Ophiocordyceps</taxon>
    </lineage>
</organism>
<evidence type="ECO:0000313" key="3">
    <source>
        <dbReference type="Proteomes" id="UP000557566"/>
    </source>
</evidence>
<feature type="compositionally biased region" description="Basic and acidic residues" evidence="1">
    <location>
        <begin position="19"/>
        <end position="37"/>
    </location>
</feature>
<accession>A0A8H4PX78</accession>
<keyword evidence="3" id="KW-1185">Reference proteome</keyword>
<dbReference type="Proteomes" id="UP000557566">
    <property type="component" value="Unassembled WGS sequence"/>
</dbReference>
<sequence>MRVWGSLRLMPPVGVQSLAHEHQPNTESRRSSKRSDKGSSPLTMALFHRLPIFMPGEPNDFVGVSSLANMARRSVSRATPFSCVPREPHTSVRADLGDGRMRIPR</sequence>